<reference evidence="1" key="1">
    <citation type="journal article" date="2019" name="bioRxiv">
        <title>The Genome of the Zebra Mussel, Dreissena polymorpha: A Resource for Invasive Species Research.</title>
        <authorList>
            <person name="McCartney M.A."/>
            <person name="Auch B."/>
            <person name="Kono T."/>
            <person name="Mallez S."/>
            <person name="Zhang Y."/>
            <person name="Obille A."/>
            <person name="Becker A."/>
            <person name="Abrahante J.E."/>
            <person name="Garbe J."/>
            <person name="Badalamenti J.P."/>
            <person name="Herman A."/>
            <person name="Mangelson H."/>
            <person name="Liachko I."/>
            <person name="Sullivan S."/>
            <person name="Sone E.D."/>
            <person name="Koren S."/>
            <person name="Silverstein K.A.T."/>
            <person name="Beckman K.B."/>
            <person name="Gohl D.M."/>
        </authorList>
    </citation>
    <scope>NUCLEOTIDE SEQUENCE</scope>
    <source>
        <strain evidence="1">Duluth1</strain>
        <tissue evidence="1">Whole animal</tissue>
    </source>
</reference>
<reference evidence="1" key="2">
    <citation type="submission" date="2020-11" db="EMBL/GenBank/DDBJ databases">
        <authorList>
            <person name="McCartney M.A."/>
            <person name="Auch B."/>
            <person name="Kono T."/>
            <person name="Mallez S."/>
            <person name="Becker A."/>
            <person name="Gohl D.M."/>
            <person name="Silverstein K.A.T."/>
            <person name="Koren S."/>
            <person name="Bechman K.B."/>
            <person name="Herman A."/>
            <person name="Abrahante J.E."/>
            <person name="Garbe J."/>
        </authorList>
    </citation>
    <scope>NUCLEOTIDE SEQUENCE</scope>
    <source>
        <strain evidence="1">Duluth1</strain>
        <tissue evidence="1">Whole animal</tissue>
    </source>
</reference>
<organism evidence="1 2">
    <name type="scientific">Dreissena polymorpha</name>
    <name type="common">Zebra mussel</name>
    <name type="synonym">Mytilus polymorpha</name>
    <dbReference type="NCBI Taxonomy" id="45954"/>
    <lineage>
        <taxon>Eukaryota</taxon>
        <taxon>Metazoa</taxon>
        <taxon>Spiralia</taxon>
        <taxon>Lophotrochozoa</taxon>
        <taxon>Mollusca</taxon>
        <taxon>Bivalvia</taxon>
        <taxon>Autobranchia</taxon>
        <taxon>Heteroconchia</taxon>
        <taxon>Euheterodonta</taxon>
        <taxon>Imparidentia</taxon>
        <taxon>Neoheterodontei</taxon>
        <taxon>Myida</taxon>
        <taxon>Dreissenoidea</taxon>
        <taxon>Dreissenidae</taxon>
        <taxon>Dreissena</taxon>
    </lineage>
</organism>
<comment type="caution">
    <text evidence="1">The sequence shown here is derived from an EMBL/GenBank/DDBJ whole genome shotgun (WGS) entry which is preliminary data.</text>
</comment>
<name>A0A9D4DCD7_DREPO</name>
<evidence type="ECO:0000313" key="1">
    <source>
        <dbReference type="EMBL" id="KAH3741228.1"/>
    </source>
</evidence>
<dbReference type="AlphaFoldDB" id="A0A9D4DCD7"/>
<proteinExistence type="predicted"/>
<gene>
    <name evidence="1" type="ORF">DPMN_047949</name>
</gene>
<evidence type="ECO:0000313" key="2">
    <source>
        <dbReference type="Proteomes" id="UP000828390"/>
    </source>
</evidence>
<sequence length="79" mass="9076">MTTPTASIPTTKAELFSMMPADKARKQFREHPARLLPLRPNLAHAKFSPRKEMSDDVLVRQFERIEAARKGNKLLMQNN</sequence>
<protein>
    <submittedName>
        <fullName evidence="1">Uncharacterized protein</fullName>
    </submittedName>
</protein>
<dbReference type="Proteomes" id="UP000828390">
    <property type="component" value="Unassembled WGS sequence"/>
</dbReference>
<keyword evidence="2" id="KW-1185">Reference proteome</keyword>
<accession>A0A9D4DCD7</accession>
<dbReference type="EMBL" id="JAIWYP010000011">
    <property type="protein sequence ID" value="KAH3741228.1"/>
    <property type="molecule type" value="Genomic_DNA"/>
</dbReference>